<evidence type="ECO:0000313" key="10">
    <source>
        <dbReference type="EMBL" id="KAH7361771.1"/>
    </source>
</evidence>
<dbReference type="PRINTS" id="PR01042">
    <property type="entry name" value="TRNASYNTHASP"/>
</dbReference>
<dbReference type="GO" id="GO:0005524">
    <property type="term" value="F:ATP binding"/>
    <property type="evidence" value="ECO:0007669"/>
    <property type="project" value="UniProtKB-KW"/>
</dbReference>
<dbReference type="AlphaFoldDB" id="A0A8K0THX5"/>
<keyword evidence="6" id="KW-0648">Protein biosynthesis</keyword>
<dbReference type="OrthoDB" id="43906at2759"/>
<feature type="domain" description="Aminoacyl-transfer RNA synthetases class-II family profile" evidence="9">
    <location>
        <begin position="162"/>
        <end position="555"/>
    </location>
</feature>
<dbReference type="InterPro" id="IPR006195">
    <property type="entry name" value="aa-tRNA-synth_II"/>
</dbReference>
<dbReference type="InterPro" id="IPR004522">
    <property type="entry name" value="Asn-tRNA-ligase"/>
</dbReference>
<dbReference type="CDD" id="cd00776">
    <property type="entry name" value="AsxRS_core"/>
    <property type="match status" value="1"/>
</dbReference>
<dbReference type="CDD" id="cd04318">
    <property type="entry name" value="EcAsnRS_like_N"/>
    <property type="match status" value="1"/>
</dbReference>
<keyword evidence="7" id="KW-0030">Aminoacyl-tRNA synthetase</keyword>
<evidence type="ECO:0000259" key="9">
    <source>
        <dbReference type="PROSITE" id="PS50862"/>
    </source>
</evidence>
<dbReference type="NCBIfam" id="TIGR00457">
    <property type="entry name" value="asnS"/>
    <property type="match status" value="1"/>
</dbReference>
<dbReference type="SUPFAM" id="SSF55681">
    <property type="entry name" value="Class II aaRS and biotin synthetases"/>
    <property type="match status" value="1"/>
</dbReference>
<keyword evidence="11" id="KW-1185">Reference proteome</keyword>
<dbReference type="PROSITE" id="PS50862">
    <property type="entry name" value="AA_TRNA_LIGASE_II"/>
    <property type="match status" value="1"/>
</dbReference>
<reference evidence="10" key="1">
    <citation type="journal article" date="2021" name="Nat. Commun.">
        <title>Genetic determinants of endophytism in the Arabidopsis root mycobiome.</title>
        <authorList>
            <person name="Mesny F."/>
            <person name="Miyauchi S."/>
            <person name="Thiergart T."/>
            <person name="Pickel B."/>
            <person name="Atanasova L."/>
            <person name="Karlsson M."/>
            <person name="Huettel B."/>
            <person name="Barry K.W."/>
            <person name="Haridas S."/>
            <person name="Chen C."/>
            <person name="Bauer D."/>
            <person name="Andreopoulos W."/>
            <person name="Pangilinan J."/>
            <person name="LaButti K."/>
            <person name="Riley R."/>
            <person name="Lipzen A."/>
            <person name="Clum A."/>
            <person name="Drula E."/>
            <person name="Henrissat B."/>
            <person name="Kohler A."/>
            <person name="Grigoriev I.V."/>
            <person name="Martin F.M."/>
            <person name="Hacquard S."/>
        </authorList>
    </citation>
    <scope>NUCLEOTIDE SEQUENCE</scope>
    <source>
        <strain evidence="10">MPI-CAGE-AT-0016</strain>
    </source>
</reference>
<feature type="region of interest" description="Disordered" evidence="8">
    <location>
        <begin position="322"/>
        <end position="351"/>
    </location>
</feature>
<dbReference type="GO" id="GO:0005739">
    <property type="term" value="C:mitochondrion"/>
    <property type="evidence" value="ECO:0007669"/>
    <property type="project" value="TreeGrafter"/>
</dbReference>
<protein>
    <recommendedName>
        <fullName evidence="2">asparagine--tRNA ligase</fullName>
        <ecNumber evidence="2">6.1.1.22</ecNumber>
    </recommendedName>
</protein>
<dbReference type="EMBL" id="JAGPXD010000003">
    <property type="protein sequence ID" value="KAH7361771.1"/>
    <property type="molecule type" value="Genomic_DNA"/>
</dbReference>
<evidence type="ECO:0000256" key="4">
    <source>
        <dbReference type="ARBA" id="ARBA00022741"/>
    </source>
</evidence>
<gene>
    <name evidence="10" type="ORF">B0T11DRAFT_77698</name>
</gene>
<feature type="compositionally biased region" description="Low complexity" evidence="8">
    <location>
        <begin position="210"/>
        <end position="232"/>
    </location>
</feature>
<dbReference type="Pfam" id="PF00152">
    <property type="entry name" value="tRNA-synt_2"/>
    <property type="match status" value="1"/>
</dbReference>
<dbReference type="PANTHER" id="PTHR22594">
    <property type="entry name" value="ASPARTYL/LYSYL-TRNA SYNTHETASE"/>
    <property type="match status" value="1"/>
</dbReference>
<evidence type="ECO:0000313" key="11">
    <source>
        <dbReference type="Proteomes" id="UP000813385"/>
    </source>
</evidence>
<feature type="compositionally biased region" description="Low complexity" evidence="8">
    <location>
        <begin position="331"/>
        <end position="344"/>
    </location>
</feature>
<evidence type="ECO:0000256" key="1">
    <source>
        <dbReference type="ARBA" id="ARBA00008226"/>
    </source>
</evidence>
<evidence type="ECO:0000256" key="5">
    <source>
        <dbReference type="ARBA" id="ARBA00022840"/>
    </source>
</evidence>
<keyword evidence="4" id="KW-0547">Nucleotide-binding</keyword>
<dbReference type="InterPro" id="IPR012340">
    <property type="entry name" value="NA-bd_OB-fold"/>
</dbReference>
<proteinExistence type="inferred from homology"/>
<dbReference type="InterPro" id="IPR002312">
    <property type="entry name" value="Asp/Asn-tRNA-synth_IIb"/>
</dbReference>
<organism evidence="10 11">
    <name type="scientific">Plectosphaerella cucumerina</name>
    <dbReference type="NCBI Taxonomy" id="40658"/>
    <lineage>
        <taxon>Eukaryota</taxon>
        <taxon>Fungi</taxon>
        <taxon>Dikarya</taxon>
        <taxon>Ascomycota</taxon>
        <taxon>Pezizomycotina</taxon>
        <taxon>Sordariomycetes</taxon>
        <taxon>Hypocreomycetidae</taxon>
        <taxon>Glomerellales</taxon>
        <taxon>Plectosphaerellaceae</taxon>
        <taxon>Plectosphaerella</taxon>
    </lineage>
</organism>
<dbReference type="PANTHER" id="PTHR22594:SF34">
    <property type="entry name" value="ASPARAGINE--TRNA LIGASE, MITOCHONDRIAL-RELATED"/>
    <property type="match status" value="1"/>
</dbReference>
<dbReference type="InterPro" id="IPR045864">
    <property type="entry name" value="aa-tRNA-synth_II/BPL/LPL"/>
</dbReference>
<dbReference type="GO" id="GO:0004816">
    <property type="term" value="F:asparagine-tRNA ligase activity"/>
    <property type="evidence" value="ECO:0007669"/>
    <property type="project" value="UniProtKB-EC"/>
</dbReference>
<accession>A0A8K0THX5</accession>
<name>A0A8K0THX5_9PEZI</name>
<evidence type="ECO:0000256" key="8">
    <source>
        <dbReference type="SAM" id="MobiDB-lite"/>
    </source>
</evidence>
<dbReference type="SUPFAM" id="SSF50249">
    <property type="entry name" value="Nucleic acid-binding proteins"/>
    <property type="match status" value="1"/>
</dbReference>
<dbReference type="Proteomes" id="UP000813385">
    <property type="component" value="Unassembled WGS sequence"/>
</dbReference>
<comment type="caution">
    <text evidence="10">The sequence shown here is derived from an EMBL/GenBank/DDBJ whole genome shotgun (WGS) entry which is preliminary data.</text>
</comment>
<evidence type="ECO:0000256" key="3">
    <source>
        <dbReference type="ARBA" id="ARBA00022598"/>
    </source>
</evidence>
<dbReference type="GO" id="GO:0006421">
    <property type="term" value="P:asparaginyl-tRNA aminoacylation"/>
    <property type="evidence" value="ECO:0007669"/>
    <property type="project" value="InterPro"/>
</dbReference>
<evidence type="ECO:0000256" key="7">
    <source>
        <dbReference type="ARBA" id="ARBA00023146"/>
    </source>
</evidence>
<feature type="region of interest" description="Disordered" evidence="8">
    <location>
        <begin position="202"/>
        <end position="234"/>
    </location>
</feature>
<keyword evidence="3" id="KW-0436">Ligase</keyword>
<keyword evidence="5" id="KW-0067">ATP-binding</keyword>
<dbReference type="InterPro" id="IPR004364">
    <property type="entry name" value="Aa-tRNA-synt_II"/>
</dbReference>
<evidence type="ECO:0000256" key="6">
    <source>
        <dbReference type="ARBA" id="ARBA00022917"/>
    </source>
</evidence>
<dbReference type="EC" id="6.1.1.22" evidence="2"/>
<dbReference type="Gene3D" id="3.30.930.10">
    <property type="entry name" value="Bira Bifunctional Protein, Domain 2"/>
    <property type="match status" value="1"/>
</dbReference>
<dbReference type="Gene3D" id="2.40.50.140">
    <property type="entry name" value="Nucleic acid-binding proteins"/>
    <property type="match status" value="1"/>
</dbReference>
<sequence>MAPLGPAPMLAARRLGLPIACRGRRLLSTKRPQTVHEYLGWKPETAASDVTVNGYVRSVRAMKSEIFVNVGDGSTRQPLQAMVPRDMEGGSGLRVGAAVSLKGSWTPSNHPDQSHELKVDKVNVVGPSDASTYPIQKKYQTPEYLRTIPHLRSRIPLNAAVLRLRSDAIAALTQFFASRSFVQTHPPIITSSDCEGAGEVFTVSTGQPETSPASAPQPSAGTAASTSSSAPAKPRDHFFRAPKYLTVSTQLHLEALAQSLGNVWTLSPTFRAERSDTSRHMSEFYMLEAEMPFVDDMEDVLSLVEDMLRHLTTTLYTATSATELRARRRPAASSQSSPSSSSPRTAEDDLAPADEVERRWAGMMQQPDVPWPRVTYADAIEILKADAHLFEHPPVWEDGLHAEHEKYLARKLGATGHDGVYRPVFVTHYPRDIKAFYMRPSALAPATDGSPQPRPTVDCFDLIVPDLCEIAGGSMREHRLEELLDTMQRRGMVAPPVPGQRKRAGANGGDPAGLDWYLDLRRWGSCPHGGFGLGFDRLLSYLAGVQNVRDVVAFPRWFGRCDA</sequence>
<comment type="similarity">
    <text evidence="1">Belongs to the class-II aminoacyl-tRNA synthetase family.</text>
</comment>
<evidence type="ECO:0000256" key="2">
    <source>
        <dbReference type="ARBA" id="ARBA00012816"/>
    </source>
</evidence>